<proteinExistence type="predicted"/>
<organism evidence="1 2">
    <name type="scientific">Candidatus Lokiarchaeum ossiferum</name>
    <dbReference type="NCBI Taxonomy" id="2951803"/>
    <lineage>
        <taxon>Archaea</taxon>
        <taxon>Promethearchaeati</taxon>
        <taxon>Promethearchaeota</taxon>
        <taxon>Promethearchaeia</taxon>
        <taxon>Promethearchaeales</taxon>
        <taxon>Promethearchaeaceae</taxon>
        <taxon>Candidatus Lokiarchaeum</taxon>
    </lineage>
</organism>
<evidence type="ECO:0008006" key="3">
    <source>
        <dbReference type="Google" id="ProtNLM"/>
    </source>
</evidence>
<dbReference type="Proteomes" id="UP001208689">
    <property type="component" value="Chromosome"/>
</dbReference>
<evidence type="ECO:0000313" key="2">
    <source>
        <dbReference type="Proteomes" id="UP001208689"/>
    </source>
</evidence>
<accession>A0ABY6HS29</accession>
<evidence type="ECO:0000313" key="1">
    <source>
        <dbReference type="EMBL" id="UYP46158.1"/>
    </source>
</evidence>
<dbReference type="EMBL" id="CP104013">
    <property type="protein sequence ID" value="UYP46158.1"/>
    <property type="molecule type" value="Genomic_DNA"/>
</dbReference>
<protein>
    <recommendedName>
        <fullName evidence="3">Uracil-DNA glycosylase</fullName>
    </recommendedName>
</protein>
<reference evidence="1" key="1">
    <citation type="submission" date="2022-09" db="EMBL/GenBank/DDBJ databases">
        <title>Actin cytoskeleton and complex cell architecture in an #Asgard archaeon.</title>
        <authorList>
            <person name="Ponce Toledo R.I."/>
            <person name="Schleper C."/>
            <person name="Rodrigues Oliveira T."/>
            <person name="Wollweber F."/>
            <person name="Xu J."/>
            <person name="Rittmann S."/>
            <person name="Klingl A."/>
            <person name="Pilhofer M."/>
        </authorList>
    </citation>
    <scope>NUCLEOTIDE SEQUENCE</scope>
    <source>
        <strain evidence="1">B-35</strain>
    </source>
</reference>
<keyword evidence="2" id="KW-1185">Reference proteome</keyword>
<sequence length="67" mass="7759">MPESVCKWYLICPIKYYTDKGLLDSTWVNNYCLVANSKCVRYQMENNGQIHPDNMLPDGSIDKTLKV</sequence>
<gene>
    <name evidence="1" type="ORF">NEF87_002443</name>
</gene>
<name>A0ABY6HS29_9ARCH</name>